<dbReference type="InterPro" id="IPR011008">
    <property type="entry name" value="Dimeric_a/b-barrel"/>
</dbReference>
<dbReference type="InterPro" id="IPR009799">
    <property type="entry name" value="EthD_dom"/>
</dbReference>
<protein>
    <submittedName>
        <fullName evidence="2">EthD family reductase</fullName>
    </submittedName>
</protein>
<gene>
    <name evidence="2" type="ORF">JYP50_12175</name>
</gene>
<comment type="caution">
    <text evidence="2">The sequence shown here is derived from an EMBL/GenBank/DDBJ whole genome shotgun (WGS) entry which is preliminary data.</text>
</comment>
<dbReference type="RefSeq" id="WP_206560804.1">
    <property type="nucleotide sequence ID" value="NZ_JAFKCZ010000008.1"/>
</dbReference>
<dbReference type="PANTHER" id="PTHR40260:SF2">
    <property type="entry name" value="BLR8190 PROTEIN"/>
    <property type="match status" value="1"/>
</dbReference>
<dbReference type="Gene3D" id="3.30.70.100">
    <property type="match status" value="1"/>
</dbReference>
<keyword evidence="3" id="KW-1185">Reference proteome</keyword>
<sequence>MYCMSVEYLREEGSRFDHDYYRDTHLPLCRRLLDGRGLVGTVLRLDAGKAPGRHDLFWASVDIVFESEEQLKAALAEVGGEINADVPNYTDIRPRVSFAEISVALD</sequence>
<accession>A0A939IMC1</accession>
<dbReference type="EMBL" id="JAFKCZ010000008">
    <property type="protein sequence ID" value="MBN7797355.1"/>
    <property type="molecule type" value="Genomic_DNA"/>
</dbReference>
<evidence type="ECO:0000313" key="3">
    <source>
        <dbReference type="Proteomes" id="UP000664303"/>
    </source>
</evidence>
<dbReference type="PANTHER" id="PTHR40260">
    <property type="entry name" value="BLR8190 PROTEIN"/>
    <property type="match status" value="1"/>
</dbReference>
<dbReference type="SUPFAM" id="SSF54909">
    <property type="entry name" value="Dimeric alpha+beta barrel"/>
    <property type="match status" value="1"/>
</dbReference>
<dbReference type="Proteomes" id="UP000664303">
    <property type="component" value="Unassembled WGS sequence"/>
</dbReference>
<feature type="domain" description="EthD" evidence="1">
    <location>
        <begin position="17"/>
        <end position="91"/>
    </location>
</feature>
<dbReference type="GO" id="GO:0016491">
    <property type="term" value="F:oxidoreductase activity"/>
    <property type="evidence" value="ECO:0007669"/>
    <property type="project" value="InterPro"/>
</dbReference>
<dbReference type="NCBIfam" id="TIGR02118">
    <property type="entry name" value="EthD family reductase"/>
    <property type="match status" value="1"/>
</dbReference>
<organism evidence="2 3">
    <name type="scientific">Parahaliea mediterranea</name>
    <dbReference type="NCBI Taxonomy" id="651086"/>
    <lineage>
        <taxon>Bacteria</taxon>
        <taxon>Pseudomonadati</taxon>
        <taxon>Pseudomonadota</taxon>
        <taxon>Gammaproteobacteria</taxon>
        <taxon>Cellvibrionales</taxon>
        <taxon>Halieaceae</taxon>
        <taxon>Parahaliea</taxon>
    </lineage>
</organism>
<dbReference type="Pfam" id="PF07110">
    <property type="entry name" value="EthD"/>
    <property type="match status" value="1"/>
</dbReference>
<reference evidence="2" key="1">
    <citation type="submission" date="2021-02" db="EMBL/GenBank/DDBJ databases">
        <title>PHA producing bacteria isolated from coastal sediment in Guangdong, Shenzhen.</title>
        <authorList>
            <person name="Zheng W."/>
            <person name="Yu S."/>
            <person name="Huang Y."/>
        </authorList>
    </citation>
    <scope>NUCLEOTIDE SEQUENCE</scope>
    <source>
        <strain evidence="2">TN14-10</strain>
    </source>
</reference>
<dbReference type="AlphaFoldDB" id="A0A939IMC1"/>
<evidence type="ECO:0000259" key="1">
    <source>
        <dbReference type="Pfam" id="PF07110"/>
    </source>
</evidence>
<name>A0A939IMC1_9GAMM</name>
<evidence type="ECO:0000313" key="2">
    <source>
        <dbReference type="EMBL" id="MBN7797355.1"/>
    </source>
</evidence>
<proteinExistence type="predicted"/>